<keyword evidence="3" id="KW-1185">Reference proteome</keyword>
<evidence type="ECO:0008006" key="4">
    <source>
        <dbReference type="Google" id="ProtNLM"/>
    </source>
</evidence>
<proteinExistence type="predicted"/>
<organism evidence="2 3">
    <name type="scientific">Amnibacterium kyonggiense</name>
    <dbReference type="NCBI Taxonomy" id="595671"/>
    <lineage>
        <taxon>Bacteria</taxon>
        <taxon>Bacillati</taxon>
        <taxon>Actinomycetota</taxon>
        <taxon>Actinomycetes</taxon>
        <taxon>Micrococcales</taxon>
        <taxon>Microbacteriaceae</taxon>
        <taxon>Amnibacterium</taxon>
    </lineage>
</organism>
<dbReference type="RefSeq" id="WP_133765109.1">
    <property type="nucleotide sequence ID" value="NZ_BAAARP010000001.1"/>
</dbReference>
<comment type="caution">
    <text evidence="2">The sequence shown here is derived from an EMBL/GenBank/DDBJ whole genome shotgun (WGS) entry which is preliminary data.</text>
</comment>
<feature type="transmembrane region" description="Helical" evidence="1">
    <location>
        <begin position="107"/>
        <end position="125"/>
    </location>
</feature>
<dbReference type="AlphaFoldDB" id="A0A4R7FRG6"/>
<accession>A0A4R7FRG6</accession>
<evidence type="ECO:0000256" key="1">
    <source>
        <dbReference type="SAM" id="Phobius"/>
    </source>
</evidence>
<dbReference type="Proteomes" id="UP000295344">
    <property type="component" value="Unassembled WGS sequence"/>
</dbReference>
<feature type="transmembrane region" description="Helical" evidence="1">
    <location>
        <begin position="21"/>
        <end position="44"/>
    </location>
</feature>
<evidence type="ECO:0000313" key="2">
    <source>
        <dbReference type="EMBL" id="TDS80383.1"/>
    </source>
</evidence>
<reference evidence="2 3" key="1">
    <citation type="submission" date="2019-03" db="EMBL/GenBank/DDBJ databases">
        <title>Genomic Encyclopedia of Archaeal and Bacterial Type Strains, Phase II (KMG-II): from individual species to whole genera.</title>
        <authorList>
            <person name="Goeker M."/>
        </authorList>
    </citation>
    <scope>NUCLEOTIDE SEQUENCE [LARGE SCALE GENOMIC DNA]</scope>
    <source>
        <strain evidence="2 3">DSM 24782</strain>
    </source>
</reference>
<dbReference type="OrthoDB" id="3831145at2"/>
<sequence>MSYEPTASADAPSSVVWSYRLYIVGAVLGLIGAVVTFIALPAAISAGTDAANRALQGQSTNGVDVAGATTGLAVGGAVLSAVITLAFSILTIVFARKMRAGRNWARIVLAVFAALQIFGVLGSYGVGAVHFVVVVVALILSFVPTSNAWFQQQKVAQQTATTV</sequence>
<feature type="transmembrane region" description="Helical" evidence="1">
    <location>
        <begin position="72"/>
        <end position="95"/>
    </location>
</feature>
<feature type="transmembrane region" description="Helical" evidence="1">
    <location>
        <begin position="131"/>
        <end position="150"/>
    </location>
</feature>
<keyword evidence="1" id="KW-0812">Transmembrane</keyword>
<protein>
    <recommendedName>
        <fullName evidence="4">DUF2127 domain-containing protein</fullName>
    </recommendedName>
</protein>
<name>A0A4R7FRG6_9MICO</name>
<evidence type="ECO:0000313" key="3">
    <source>
        <dbReference type="Proteomes" id="UP000295344"/>
    </source>
</evidence>
<keyword evidence="1" id="KW-1133">Transmembrane helix</keyword>
<gene>
    <name evidence="2" type="ORF">CLV52_0943</name>
</gene>
<keyword evidence="1" id="KW-0472">Membrane</keyword>
<dbReference type="EMBL" id="SOAM01000001">
    <property type="protein sequence ID" value="TDS80383.1"/>
    <property type="molecule type" value="Genomic_DNA"/>
</dbReference>